<evidence type="ECO:0000256" key="1">
    <source>
        <dbReference type="ARBA" id="ARBA00004651"/>
    </source>
</evidence>
<comment type="similarity">
    <text evidence="2">Belongs to the CPA3 antiporters (TC 2.A.63) subunit E family.</text>
</comment>
<evidence type="ECO:0000256" key="6">
    <source>
        <dbReference type="ARBA" id="ARBA00023136"/>
    </source>
</evidence>
<evidence type="ECO:0000256" key="3">
    <source>
        <dbReference type="ARBA" id="ARBA00022475"/>
    </source>
</evidence>
<keyword evidence="5 7" id="KW-1133">Transmembrane helix</keyword>
<dbReference type="PANTHER" id="PTHR34584">
    <property type="entry name" value="NA(+)/H(+) ANTIPORTER SUBUNIT E1"/>
    <property type="match status" value="1"/>
</dbReference>
<dbReference type="EMBL" id="RKHK01000001">
    <property type="protein sequence ID" value="ROR72680.1"/>
    <property type="molecule type" value="Genomic_DNA"/>
</dbReference>
<dbReference type="NCBIfam" id="NF006521">
    <property type="entry name" value="PRK08965.1-5"/>
    <property type="match status" value="1"/>
</dbReference>
<evidence type="ECO:0000256" key="7">
    <source>
        <dbReference type="SAM" id="Phobius"/>
    </source>
</evidence>
<protein>
    <submittedName>
        <fullName evidence="8">Multisubunit sodium/proton antiporter MrpE subunit</fullName>
    </submittedName>
</protein>
<evidence type="ECO:0000256" key="2">
    <source>
        <dbReference type="ARBA" id="ARBA00006228"/>
    </source>
</evidence>
<dbReference type="GO" id="GO:0008324">
    <property type="term" value="F:monoatomic cation transmembrane transporter activity"/>
    <property type="evidence" value="ECO:0007669"/>
    <property type="project" value="InterPro"/>
</dbReference>
<dbReference type="Proteomes" id="UP000280668">
    <property type="component" value="Unassembled WGS sequence"/>
</dbReference>
<dbReference type="AlphaFoldDB" id="A0A3N2BBR1"/>
<feature type="transmembrane region" description="Helical" evidence="7">
    <location>
        <begin position="21"/>
        <end position="37"/>
    </location>
</feature>
<evidence type="ECO:0000313" key="8">
    <source>
        <dbReference type="EMBL" id="ROR72680.1"/>
    </source>
</evidence>
<organism evidence="8 9">
    <name type="scientific">Bogoriella caseilytica</name>
    <dbReference type="NCBI Taxonomy" id="56055"/>
    <lineage>
        <taxon>Bacteria</taxon>
        <taxon>Bacillati</taxon>
        <taxon>Actinomycetota</taxon>
        <taxon>Actinomycetes</taxon>
        <taxon>Micrococcales</taxon>
        <taxon>Bogoriellaceae</taxon>
        <taxon>Bogoriella</taxon>
    </lineage>
</organism>
<dbReference type="PANTHER" id="PTHR34584:SF1">
    <property type="entry name" value="NA(+)_H(+) ANTIPORTER SUBUNIT E1"/>
    <property type="match status" value="1"/>
</dbReference>
<evidence type="ECO:0000313" key="9">
    <source>
        <dbReference type="Proteomes" id="UP000280668"/>
    </source>
</evidence>
<keyword evidence="6 7" id="KW-0472">Membrane</keyword>
<comment type="subcellular location">
    <subcellularLocation>
        <location evidence="1">Cell membrane</location>
        <topology evidence="1">Multi-pass membrane protein</topology>
    </subcellularLocation>
</comment>
<evidence type="ECO:0000256" key="5">
    <source>
        <dbReference type="ARBA" id="ARBA00022989"/>
    </source>
</evidence>
<dbReference type="RefSeq" id="WP_123303212.1">
    <property type="nucleotide sequence ID" value="NZ_RKHK01000001.1"/>
</dbReference>
<keyword evidence="9" id="KW-1185">Reference proteome</keyword>
<name>A0A3N2BBR1_9MICO</name>
<sequence length="201" mass="22295">MSPHAAPARHSHQRRAWRPRRPSLLMVTWLTAVWVLLWGDLTWGNVIMGAVLALAVTVVLPLPRVPVDVRVRPWALARLMARFMYDVMVASVQVAGFALGRRTPRGAVIRVRLHSHSDVFLYLTSGFTSLVPGSVVVEAHRLTGTMYVHVFDVHMQGGLEGAEQAILAQEERILRAFASDEQLREAGFHPGSTPRAGKVAR</sequence>
<accession>A0A3N2BBR1</accession>
<keyword evidence="3" id="KW-1003">Cell membrane</keyword>
<evidence type="ECO:0000256" key="4">
    <source>
        <dbReference type="ARBA" id="ARBA00022692"/>
    </source>
</evidence>
<proteinExistence type="inferred from homology"/>
<dbReference type="GO" id="GO:0005886">
    <property type="term" value="C:plasma membrane"/>
    <property type="evidence" value="ECO:0007669"/>
    <property type="project" value="UniProtKB-SubCell"/>
</dbReference>
<dbReference type="Pfam" id="PF01899">
    <property type="entry name" value="MNHE"/>
    <property type="match status" value="1"/>
</dbReference>
<dbReference type="InterPro" id="IPR002758">
    <property type="entry name" value="Cation_antiport_E"/>
</dbReference>
<keyword evidence="4 7" id="KW-0812">Transmembrane</keyword>
<reference evidence="8 9" key="1">
    <citation type="submission" date="2018-11" db="EMBL/GenBank/DDBJ databases">
        <title>Sequencing the genomes of 1000 actinobacteria strains.</title>
        <authorList>
            <person name="Klenk H.-P."/>
        </authorList>
    </citation>
    <scope>NUCLEOTIDE SEQUENCE [LARGE SCALE GENOMIC DNA]</scope>
    <source>
        <strain evidence="8 9">DSM 11294</strain>
    </source>
</reference>
<feature type="transmembrane region" description="Helical" evidence="7">
    <location>
        <begin position="43"/>
        <end position="62"/>
    </location>
</feature>
<gene>
    <name evidence="8" type="ORF">EDD31_1038</name>
</gene>
<dbReference type="OrthoDB" id="3556991at2"/>
<comment type="caution">
    <text evidence="8">The sequence shown here is derived from an EMBL/GenBank/DDBJ whole genome shotgun (WGS) entry which is preliminary data.</text>
</comment>